<dbReference type="AlphaFoldDB" id="A0A2Z3RVK6"/>
<dbReference type="RefSeq" id="WP_162532627.1">
    <property type="nucleotide sequence ID" value="NZ_CP023994.1"/>
</dbReference>
<dbReference type="Proteomes" id="UP000246894">
    <property type="component" value="Chromosome"/>
</dbReference>
<name>A0A2Z3RVK6_9MICO</name>
<evidence type="ECO:0000313" key="1">
    <source>
        <dbReference type="EMBL" id="AWR20859.1"/>
    </source>
</evidence>
<evidence type="ECO:0000313" key="2">
    <source>
        <dbReference type="Proteomes" id="UP000246894"/>
    </source>
</evidence>
<dbReference type="EMBL" id="CP023994">
    <property type="protein sequence ID" value="AWR20859.1"/>
    <property type="molecule type" value="Genomic_DNA"/>
</dbReference>
<gene>
    <name evidence="1" type="ORF">AURMO_00240</name>
</gene>
<organism evidence="1 2">
    <name type="scientific">Aurantimicrobium photophilum</name>
    <dbReference type="NCBI Taxonomy" id="1987356"/>
    <lineage>
        <taxon>Bacteria</taxon>
        <taxon>Bacillati</taxon>
        <taxon>Actinomycetota</taxon>
        <taxon>Actinomycetes</taxon>
        <taxon>Micrococcales</taxon>
        <taxon>Microbacteriaceae</taxon>
        <taxon>Aurantimicrobium</taxon>
    </lineage>
</organism>
<protein>
    <submittedName>
        <fullName evidence="1">Uncharacterized protein</fullName>
    </submittedName>
</protein>
<dbReference type="KEGG" id="aum:AURMO_00240"/>
<keyword evidence="2" id="KW-1185">Reference proteome</keyword>
<accession>A0A2Z3RVK6</accession>
<reference evidence="1 2" key="1">
    <citation type="submission" date="2017-10" db="EMBL/GenBank/DDBJ databases">
        <title>Genome of an Actinobacterium that displays light-enhanced growth.</title>
        <authorList>
            <person name="Maresca J.A."/>
            <person name="Hempel P."/>
            <person name="Shevchenko O."/>
            <person name="Miller K.J."/>
            <person name="Hahn M.W."/>
        </authorList>
    </citation>
    <scope>NUCLEOTIDE SEQUENCE [LARGE SCALE GENOMIC DNA]</scope>
    <source>
        <strain evidence="1 2">MWH-Mo1</strain>
    </source>
</reference>
<proteinExistence type="predicted"/>
<sequence>MSEKTTLHLSKVSRTLIYVGTHFAIECAIRKDGTSPAMRMLNQLAQARVEIPDFPPPDTAQPLFLTDLMIFIKEIADGYLPRSGALNYLTEGVWELKRETIRITFYDTDGAGNFHGHQRKSFLEDQFYPILRLGHSFVKQSAKTSQEDINLALLTRKEDIDYDKAS</sequence>